<dbReference type="CDD" id="cd01647">
    <property type="entry name" value="RT_LTR"/>
    <property type="match status" value="1"/>
</dbReference>
<dbReference type="Pfam" id="PF00078">
    <property type="entry name" value="RVT_1"/>
    <property type="match status" value="1"/>
</dbReference>
<evidence type="ECO:0000256" key="2">
    <source>
        <dbReference type="ARBA" id="ARBA00022670"/>
    </source>
</evidence>
<dbReference type="Pfam" id="PF08284">
    <property type="entry name" value="RVP_2"/>
    <property type="match status" value="1"/>
</dbReference>
<evidence type="ECO:0000313" key="13">
    <source>
        <dbReference type="Proteomes" id="UP000701853"/>
    </source>
</evidence>
<dbReference type="EMBL" id="JAHUZN010000005">
    <property type="protein sequence ID" value="KAG8493429.1"/>
    <property type="molecule type" value="Genomic_DNA"/>
</dbReference>
<evidence type="ECO:0000259" key="10">
    <source>
        <dbReference type="PROSITE" id="PS50878"/>
    </source>
</evidence>
<keyword evidence="4" id="KW-0548">Nucleotidyltransferase</keyword>
<dbReference type="Gene3D" id="3.30.70.270">
    <property type="match status" value="2"/>
</dbReference>
<dbReference type="Pfam" id="PF17921">
    <property type="entry name" value="Integrase_H2C2"/>
    <property type="match status" value="1"/>
</dbReference>
<dbReference type="InterPro" id="IPR012337">
    <property type="entry name" value="RNaseH-like_sf"/>
</dbReference>
<dbReference type="InterPro" id="IPR043502">
    <property type="entry name" value="DNA/RNA_pol_sf"/>
</dbReference>
<dbReference type="SUPFAM" id="SSF56672">
    <property type="entry name" value="DNA/RNA polymerases"/>
    <property type="match status" value="1"/>
</dbReference>
<dbReference type="InterPro" id="IPR043128">
    <property type="entry name" value="Rev_trsase/Diguanyl_cyclase"/>
</dbReference>
<gene>
    <name evidence="12" type="ORF">CXB51_010986</name>
</gene>
<keyword evidence="7" id="KW-0378">Hydrolase</keyword>
<dbReference type="InterPro" id="IPR036397">
    <property type="entry name" value="RNaseH_sf"/>
</dbReference>
<dbReference type="InterPro" id="IPR001584">
    <property type="entry name" value="Integrase_cat-core"/>
</dbReference>
<comment type="caution">
    <text evidence="12">The sequence shown here is derived from an EMBL/GenBank/DDBJ whole genome shotgun (WGS) entry which is preliminary data.</text>
</comment>
<dbReference type="AlphaFoldDB" id="A0A8J5ZNT8"/>
<feature type="domain" description="Integrase catalytic" evidence="11">
    <location>
        <begin position="706"/>
        <end position="873"/>
    </location>
</feature>
<evidence type="ECO:0000256" key="1">
    <source>
        <dbReference type="ARBA" id="ARBA00012493"/>
    </source>
</evidence>
<accession>A0A8J5ZNT8</accession>
<dbReference type="Pfam" id="PF17917">
    <property type="entry name" value="RT_RNaseH"/>
    <property type="match status" value="1"/>
</dbReference>
<dbReference type="InterPro" id="IPR000477">
    <property type="entry name" value="RT_dom"/>
</dbReference>
<dbReference type="PROSITE" id="PS50994">
    <property type="entry name" value="INTEGRASE"/>
    <property type="match status" value="1"/>
</dbReference>
<dbReference type="GO" id="GO:0015074">
    <property type="term" value="P:DNA integration"/>
    <property type="evidence" value="ECO:0007669"/>
    <property type="project" value="InterPro"/>
</dbReference>
<feature type="domain" description="Reverse transcriptase" evidence="10">
    <location>
        <begin position="284"/>
        <end position="473"/>
    </location>
</feature>
<evidence type="ECO:0000259" key="11">
    <source>
        <dbReference type="PROSITE" id="PS50994"/>
    </source>
</evidence>
<evidence type="ECO:0000313" key="12">
    <source>
        <dbReference type="EMBL" id="KAG8493429.1"/>
    </source>
</evidence>
<dbReference type="InterPro" id="IPR050951">
    <property type="entry name" value="Retrovirus_Pol_polyprotein"/>
</dbReference>
<dbReference type="Gene3D" id="2.40.70.10">
    <property type="entry name" value="Acid Proteases"/>
    <property type="match status" value="1"/>
</dbReference>
<dbReference type="Gene3D" id="3.30.420.10">
    <property type="entry name" value="Ribonuclease H-like superfamily/Ribonuclease H"/>
    <property type="match status" value="1"/>
</dbReference>
<dbReference type="GO" id="GO:0003964">
    <property type="term" value="F:RNA-directed DNA polymerase activity"/>
    <property type="evidence" value="ECO:0007669"/>
    <property type="project" value="UniProtKB-KW"/>
</dbReference>
<keyword evidence="3" id="KW-0808">Transferase</keyword>
<reference evidence="12 13" key="1">
    <citation type="journal article" date="2021" name="bioRxiv">
        <title>The Gossypium anomalum genome as a resource for cotton improvement and evolutionary analysis of hybrid incompatibility.</title>
        <authorList>
            <person name="Grover C.E."/>
            <person name="Yuan D."/>
            <person name="Arick M.A."/>
            <person name="Miller E.R."/>
            <person name="Hu G."/>
            <person name="Peterson D.G."/>
            <person name="Wendel J.F."/>
            <person name="Udall J.A."/>
        </authorList>
    </citation>
    <scope>NUCLEOTIDE SEQUENCE [LARGE SCALE GENOMIC DNA]</scope>
    <source>
        <strain evidence="12">JFW-Udall</strain>
        <tissue evidence="12">Leaf</tissue>
    </source>
</reference>
<dbReference type="PANTHER" id="PTHR37984">
    <property type="entry name" value="PROTEIN CBG26694"/>
    <property type="match status" value="1"/>
</dbReference>
<evidence type="ECO:0000256" key="4">
    <source>
        <dbReference type="ARBA" id="ARBA00022695"/>
    </source>
</evidence>
<keyword evidence="5" id="KW-0540">Nuclease</keyword>
<dbReference type="EC" id="2.7.7.49" evidence="1"/>
<organism evidence="12 13">
    <name type="scientific">Gossypium anomalum</name>
    <dbReference type="NCBI Taxonomy" id="47600"/>
    <lineage>
        <taxon>Eukaryota</taxon>
        <taxon>Viridiplantae</taxon>
        <taxon>Streptophyta</taxon>
        <taxon>Embryophyta</taxon>
        <taxon>Tracheophyta</taxon>
        <taxon>Spermatophyta</taxon>
        <taxon>Magnoliopsida</taxon>
        <taxon>eudicotyledons</taxon>
        <taxon>Gunneridae</taxon>
        <taxon>Pentapetalae</taxon>
        <taxon>rosids</taxon>
        <taxon>malvids</taxon>
        <taxon>Malvales</taxon>
        <taxon>Malvaceae</taxon>
        <taxon>Malvoideae</taxon>
        <taxon>Gossypium</taxon>
    </lineage>
</organism>
<dbReference type="GO" id="GO:0003676">
    <property type="term" value="F:nucleic acid binding"/>
    <property type="evidence" value="ECO:0007669"/>
    <property type="project" value="InterPro"/>
</dbReference>
<dbReference type="GO" id="GO:0008233">
    <property type="term" value="F:peptidase activity"/>
    <property type="evidence" value="ECO:0007669"/>
    <property type="project" value="UniProtKB-KW"/>
</dbReference>
<dbReference type="Proteomes" id="UP000701853">
    <property type="component" value="Chromosome 5"/>
</dbReference>
<sequence>MRGAWWGTEYEHCVPFEDGLRDNLRVLIALQREREFAVLVEKAKIAEEVKRAERQNRDREKAKRDTKPSNVGMRPKKKAKSDGPMRVGPTIAPGEVAICQLCNRHHPGECWRSTGACLSCGSIKHRVKDFLLRTNQMQAPATETAQSPWSVGVNKLFRDVQLEVQRMVFHADLMELPFGEFDLILGMDWLVKHRVSVNCAEKRIVLRTEEDIEVVVIGERWDYLTNVISALVAEKLVRKGCEMYLAYISVVDSEDSSVKDIRTVRDFPDVFPEELPRLPPNREVEFGIELFPGTAPGAPVLFVKKKDDTMRMCINYRQLNKLTIKNKYPFSRIDDLFNQFRGASMFSKIDLRSGYHQLRVKEADVHKTAFRTRYGHYKFLVMPFGLTNAPATFMDLMNCVFQPYLDQFVVVFIDKILVYSKPEDEHDQHLRVVLQILLSVEGIRVDPQKIEAVLDWKQPKSVSKICSFLRLAGYYRRFESFEKLKILLTHAPVLIQIEPGKVFVVYSDASHVGLGCVLIRDLVFALKIWRHYLYGEKCTIYTDHKSLKYLLTQKELNLRQYRWVELFKDYDCSIEYHPSKANVVADALSRRAVIDLRAMDKKMRDKSLKLRFCQVEDCATTDFEIDTDRVLRFRGRICVPNDEDLRLLILREAHSSPYAMHPGGNKMYKDLRELYWWSWLKRKVTDYVARCLTCQQVKAKHLLPSGLLQPVKILMWKWERVTIDFVSGFPLTPTKKDSVWVIVDRLTKTAHFIPVRTDFSLQKLAKLYIFEVVRLHGVPVSIISDRNPHFTSQFWGKLHEALGSILDFSTAFHPRTDGQSKRVIQMLEDMLRGCIIDFRGSWKEYLPLAEFAYNNSYQSSIQMAPYEALYGHKCHTPLCWTKLGE</sequence>
<evidence type="ECO:0000256" key="9">
    <source>
        <dbReference type="SAM" id="MobiDB-lite"/>
    </source>
</evidence>
<evidence type="ECO:0000256" key="6">
    <source>
        <dbReference type="ARBA" id="ARBA00022759"/>
    </source>
</evidence>
<dbReference type="SUPFAM" id="SSF53098">
    <property type="entry name" value="Ribonuclease H-like"/>
    <property type="match status" value="1"/>
</dbReference>
<proteinExistence type="predicted"/>
<protein>
    <recommendedName>
        <fullName evidence="1">RNA-directed DNA polymerase</fullName>
        <ecNumber evidence="1">2.7.7.49</ecNumber>
    </recommendedName>
</protein>
<evidence type="ECO:0000256" key="5">
    <source>
        <dbReference type="ARBA" id="ARBA00022722"/>
    </source>
</evidence>
<feature type="region of interest" description="Disordered" evidence="9">
    <location>
        <begin position="50"/>
        <end position="87"/>
    </location>
</feature>
<dbReference type="FunFam" id="3.10.10.10:FF:000007">
    <property type="entry name" value="Retrovirus-related Pol polyprotein from transposon 17.6-like Protein"/>
    <property type="match status" value="1"/>
</dbReference>
<keyword evidence="2" id="KW-0645">Protease</keyword>
<keyword evidence="8" id="KW-0695">RNA-directed DNA polymerase</keyword>
<keyword evidence="13" id="KW-1185">Reference proteome</keyword>
<dbReference type="PANTHER" id="PTHR37984:SF5">
    <property type="entry name" value="PROTEIN NYNRIN-LIKE"/>
    <property type="match status" value="1"/>
</dbReference>
<name>A0A8J5ZNT8_9ROSI</name>
<feature type="compositionally biased region" description="Basic and acidic residues" evidence="9">
    <location>
        <begin position="50"/>
        <end position="67"/>
    </location>
</feature>
<dbReference type="PROSITE" id="PS50878">
    <property type="entry name" value="RT_POL"/>
    <property type="match status" value="1"/>
</dbReference>
<dbReference type="GO" id="GO:0006508">
    <property type="term" value="P:proteolysis"/>
    <property type="evidence" value="ECO:0007669"/>
    <property type="project" value="UniProtKB-KW"/>
</dbReference>
<evidence type="ECO:0000256" key="3">
    <source>
        <dbReference type="ARBA" id="ARBA00022679"/>
    </source>
</evidence>
<evidence type="ECO:0000256" key="8">
    <source>
        <dbReference type="ARBA" id="ARBA00022918"/>
    </source>
</evidence>
<dbReference type="OrthoDB" id="981817at2759"/>
<dbReference type="Gene3D" id="1.10.340.70">
    <property type="match status" value="1"/>
</dbReference>
<evidence type="ECO:0000256" key="7">
    <source>
        <dbReference type="ARBA" id="ARBA00022801"/>
    </source>
</evidence>
<keyword evidence="6" id="KW-0255">Endonuclease</keyword>
<dbReference type="GO" id="GO:0004519">
    <property type="term" value="F:endonuclease activity"/>
    <property type="evidence" value="ECO:0007669"/>
    <property type="project" value="UniProtKB-KW"/>
</dbReference>
<dbReference type="CDD" id="cd09274">
    <property type="entry name" value="RNase_HI_RT_Ty3"/>
    <property type="match status" value="1"/>
</dbReference>
<dbReference type="InterPro" id="IPR021109">
    <property type="entry name" value="Peptidase_aspartic_dom_sf"/>
</dbReference>
<dbReference type="InterPro" id="IPR041588">
    <property type="entry name" value="Integrase_H2C2"/>
</dbReference>
<dbReference type="InterPro" id="IPR041373">
    <property type="entry name" value="RT_RNaseH"/>
</dbReference>
<dbReference type="Gene3D" id="3.10.10.10">
    <property type="entry name" value="HIV Type 1 Reverse Transcriptase, subunit A, domain 1"/>
    <property type="match status" value="1"/>
</dbReference>